<gene>
    <name evidence="2" type="ordered locus">Caul_4167</name>
</gene>
<reference evidence="2" key="1">
    <citation type="submission" date="2008-01" db="EMBL/GenBank/DDBJ databases">
        <title>Complete sequence of chromosome of Caulobacter sp. K31.</title>
        <authorList>
            <consortium name="US DOE Joint Genome Institute"/>
            <person name="Copeland A."/>
            <person name="Lucas S."/>
            <person name="Lapidus A."/>
            <person name="Barry K."/>
            <person name="Glavina del Rio T."/>
            <person name="Dalin E."/>
            <person name="Tice H."/>
            <person name="Pitluck S."/>
            <person name="Bruce D."/>
            <person name="Goodwin L."/>
            <person name="Thompson L.S."/>
            <person name="Brettin T."/>
            <person name="Detter J.C."/>
            <person name="Han C."/>
            <person name="Schmutz J."/>
            <person name="Larimer F."/>
            <person name="Land M."/>
            <person name="Hauser L."/>
            <person name="Kyrpides N."/>
            <person name="Kim E."/>
            <person name="Stephens C."/>
            <person name="Richardson P."/>
        </authorList>
    </citation>
    <scope>NUCLEOTIDE SEQUENCE [LARGE SCALE GENOMIC DNA]</scope>
    <source>
        <strain evidence="2">K31</strain>
    </source>
</reference>
<feature type="transmembrane region" description="Helical" evidence="1">
    <location>
        <begin position="43"/>
        <end position="67"/>
    </location>
</feature>
<feature type="transmembrane region" description="Helical" evidence="1">
    <location>
        <begin position="79"/>
        <end position="102"/>
    </location>
</feature>
<feature type="transmembrane region" description="Helical" evidence="1">
    <location>
        <begin position="214"/>
        <end position="237"/>
    </location>
</feature>
<evidence type="ECO:0000313" key="2">
    <source>
        <dbReference type="EMBL" id="ABZ73291.1"/>
    </source>
</evidence>
<keyword evidence="1" id="KW-0472">Membrane</keyword>
<dbReference type="EMBL" id="CP000927">
    <property type="protein sequence ID" value="ABZ73291.1"/>
    <property type="molecule type" value="Genomic_DNA"/>
</dbReference>
<dbReference type="AlphaFoldDB" id="B0SXS9"/>
<feature type="transmembrane region" description="Helical" evidence="1">
    <location>
        <begin position="174"/>
        <end position="194"/>
    </location>
</feature>
<proteinExistence type="predicted"/>
<keyword evidence="1" id="KW-0812">Transmembrane</keyword>
<dbReference type="OrthoDB" id="8536716at2"/>
<protein>
    <recommendedName>
        <fullName evidence="3">DUF3307 domain-containing protein</fullName>
    </recommendedName>
</protein>
<evidence type="ECO:0008006" key="3">
    <source>
        <dbReference type="Google" id="ProtNLM"/>
    </source>
</evidence>
<dbReference type="STRING" id="366602.Caul_4167"/>
<keyword evidence="1" id="KW-1133">Transmembrane helix</keyword>
<name>B0SXS9_CAUSK</name>
<dbReference type="eggNOG" id="COG5061">
    <property type="taxonomic scope" value="Bacteria"/>
</dbReference>
<sequence>MLETLVALLTAHVLADFLVQTDAMVAAKDTPKGMAQHIACVVILAGLAIGSLNPPVLGVIFITHLAMDLTKTHLMQKMAGWLSFTLDQVVHLAVIVALAVIWPDVARQGFWGQLPADLQSLYYSGLIIAAGLTVAVLVGGIVMDMMMRSIVTKIGETPKGIDGGGRLIGWLERALIFFFIVYGQPEGVGLLLGAKSILRFGDIQQAKEQAHTEYVIIGTMLSFGWALIVAVVSKAAVAHWR</sequence>
<dbReference type="Pfam" id="PF11750">
    <property type="entry name" value="DUF3307"/>
    <property type="match status" value="1"/>
</dbReference>
<feature type="transmembrane region" description="Helical" evidence="1">
    <location>
        <begin position="122"/>
        <end position="143"/>
    </location>
</feature>
<evidence type="ECO:0000256" key="1">
    <source>
        <dbReference type="SAM" id="Phobius"/>
    </source>
</evidence>
<accession>B0SXS9</accession>
<dbReference type="InterPro" id="IPR021737">
    <property type="entry name" value="Phage_phiKZ_Orf197"/>
</dbReference>
<dbReference type="KEGG" id="cak:Caul_4167"/>
<organism evidence="2">
    <name type="scientific">Caulobacter sp. (strain K31)</name>
    <dbReference type="NCBI Taxonomy" id="366602"/>
    <lineage>
        <taxon>Bacteria</taxon>
        <taxon>Pseudomonadati</taxon>
        <taxon>Pseudomonadota</taxon>
        <taxon>Alphaproteobacteria</taxon>
        <taxon>Caulobacterales</taxon>
        <taxon>Caulobacteraceae</taxon>
        <taxon>Caulobacter</taxon>
    </lineage>
</organism>
<dbReference type="HOGENOM" id="CLU_072282_2_0_5"/>